<evidence type="ECO:0000313" key="1">
    <source>
        <dbReference type="EMBL" id="CAB4004587.1"/>
    </source>
</evidence>
<accession>A0A7D9EBY4</accession>
<dbReference type="PANTHER" id="PTHR46670">
    <property type="entry name" value="ENDO/EXONUCLEASE/PHOSPHATASE DOMAIN-CONTAINING PROTEIN"/>
    <property type="match status" value="1"/>
</dbReference>
<keyword evidence="2" id="KW-1185">Reference proteome</keyword>
<name>A0A7D9EBY4_PARCT</name>
<dbReference type="PANTHER" id="PTHR46670:SF3">
    <property type="entry name" value="ENDONUCLEASE_EXONUCLEASE_PHOSPHATASE DOMAIN-CONTAINING PROTEIN"/>
    <property type="match status" value="1"/>
</dbReference>
<evidence type="ECO:0000313" key="2">
    <source>
        <dbReference type="Proteomes" id="UP001152795"/>
    </source>
</evidence>
<organism evidence="1 2">
    <name type="scientific">Paramuricea clavata</name>
    <name type="common">Red gorgonian</name>
    <name type="synonym">Violescent sea-whip</name>
    <dbReference type="NCBI Taxonomy" id="317549"/>
    <lineage>
        <taxon>Eukaryota</taxon>
        <taxon>Metazoa</taxon>
        <taxon>Cnidaria</taxon>
        <taxon>Anthozoa</taxon>
        <taxon>Octocorallia</taxon>
        <taxon>Malacalcyonacea</taxon>
        <taxon>Plexauridae</taxon>
        <taxon>Paramuricea</taxon>
    </lineage>
</organism>
<dbReference type="AlphaFoldDB" id="A0A7D9EBY4"/>
<dbReference type="EMBL" id="CACRXK020004943">
    <property type="protein sequence ID" value="CAB4004587.1"/>
    <property type="molecule type" value="Genomic_DNA"/>
</dbReference>
<comment type="caution">
    <text evidence="1">The sequence shown here is derived from an EMBL/GenBank/DDBJ whole genome shotgun (WGS) entry which is preliminary data.</text>
</comment>
<gene>
    <name evidence="1" type="ORF">PACLA_8A045073</name>
</gene>
<protein>
    <submittedName>
        <fullName evidence="1">Uncharacterized protein</fullName>
    </submittedName>
</protein>
<proteinExistence type="predicted"/>
<sequence>HMPVFCELDMGKVLFTKSNFSYRNLSAMNLDAVRADLSNSDLCKNTDMFDVNELAICYNKTLESAINRHAPLRTKTIVTRPYLPWFNTEVKSAKREQRRAERKWRRNKEPHDFQIYKSKKNYTIFVMNRSRKKIYTDFVLAGT</sequence>
<feature type="non-terminal residue" evidence="1">
    <location>
        <position position="1"/>
    </location>
</feature>
<dbReference type="Proteomes" id="UP001152795">
    <property type="component" value="Unassembled WGS sequence"/>
</dbReference>
<dbReference type="OrthoDB" id="5982167at2759"/>
<reference evidence="1" key="1">
    <citation type="submission" date="2020-04" db="EMBL/GenBank/DDBJ databases">
        <authorList>
            <person name="Alioto T."/>
            <person name="Alioto T."/>
            <person name="Gomez Garrido J."/>
        </authorList>
    </citation>
    <scope>NUCLEOTIDE SEQUENCE</scope>
    <source>
        <strain evidence="1">A484AB</strain>
    </source>
</reference>